<dbReference type="PANTHER" id="PTHR23420:SF0">
    <property type="entry name" value="ADENOSYLHOMOCYSTEINASE"/>
    <property type="match status" value="1"/>
</dbReference>
<protein>
    <recommendedName>
        <fullName evidence="2">Adenosylhomocysteinase</fullName>
    </recommendedName>
    <alternativeName>
        <fullName evidence="3">S-adenosyl-L-homocysteine hydrolase</fullName>
    </alternativeName>
</protein>
<dbReference type="Gene3D" id="3.40.50.1480">
    <property type="entry name" value="Adenosylhomocysteinase-like"/>
    <property type="match status" value="1"/>
</dbReference>
<dbReference type="InterPro" id="IPR042172">
    <property type="entry name" value="Adenosylhomocyst_ase-like_sf"/>
</dbReference>
<evidence type="ECO:0000313" key="5">
    <source>
        <dbReference type="Proteomes" id="UP001604277"/>
    </source>
</evidence>
<accession>A0ABD1SK90</accession>
<sequence length="101" mass="11511">MLQGFAREEDAENAGLFHSTVEVHAKFHSGLKIAFLLRIEKEHKSYKRTLVPLQRNSPSPWEVAALDLGKLGAKLTELTKDQAHYISIPVKGPYKPPHYRY</sequence>
<evidence type="ECO:0000313" key="4">
    <source>
        <dbReference type="EMBL" id="KAL2501139.1"/>
    </source>
</evidence>
<evidence type="ECO:0000256" key="1">
    <source>
        <dbReference type="ARBA" id="ARBA00002639"/>
    </source>
</evidence>
<keyword evidence="5" id="KW-1185">Reference proteome</keyword>
<comment type="function">
    <text evidence="1">Adenosylhomocysteine is a competitive inhibitor of S-adenosyl-L-methionine-dependent methyl transferase reactions; therefore adenosylhomocysteinase may play a key role in the control of methylations via regulation of the intracellular concentration of adenosylhomocysteine.</text>
</comment>
<dbReference type="SUPFAM" id="SSF52283">
    <property type="entry name" value="Formate/glycerate dehydrogenase catalytic domain-like"/>
    <property type="match status" value="1"/>
</dbReference>
<dbReference type="Pfam" id="PF05221">
    <property type="entry name" value="AdoHcyase"/>
    <property type="match status" value="1"/>
</dbReference>
<name>A0ABD1SK90_9LAMI</name>
<comment type="caution">
    <text evidence="4">The sequence shown here is derived from an EMBL/GenBank/DDBJ whole genome shotgun (WGS) entry which is preliminary data.</text>
</comment>
<reference evidence="5" key="1">
    <citation type="submission" date="2024-07" db="EMBL/GenBank/DDBJ databases">
        <title>Two chromosome-level genome assemblies of Korean endemic species Abeliophyllum distichum and Forsythia ovata (Oleaceae).</title>
        <authorList>
            <person name="Jang H."/>
        </authorList>
    </citation>
    <scope>NUCLEOTIDE SEQUENCE [LARGE SCALE GENOMIC DNA]</scope>
</reference>
<organism evidence="4 5">
    <name type="scientific">Forsythia ovata</name>
    <dbReference type="NCBI Taxonomy" id="205694"/>
    <lineage>
        <taxon>Eukaryota</taxon>
        <taxon>Viridiplantae</taxon>
        <taxon>Streptophyta</taxon>
        <taxon>Embryophyta</taxon>
        <taxon>Tracheophyta</taxon>
        <taxon>Spermatophyta</taxon>
        <taxon>Magnoliopsida</taxon>
        <taxon>eudicotyledons</taxon>
        <taxon>Gunneridae</taxon>
        <taxon>Pentapetalae</taxon>
        <taxon>asterids</taxon>
        <taxon>lamiids</taxon>
        <taxon>Lamiales</taxon>
        <taxon>Oleaceae</taxon>
        <taxon>Forsythieae</taxon>
        <taxon>Forsythia</taxon>
    </lineage>
</organism>
<evidence type="ECO:0000256" key="2">
    <source>
        <dbReference type="ARBA" id="ARBA00022091"/>
    </source>
</evidence>
<gene>
    <name evidence="4" type="ORF">Fot_34987</name>
</gene>
<dbReference type="InterPro" id="IPR000043">
    <property type="entry name" value="Adenosylhomocysteinase-like"/>
</dbReference>
<evidence type="ECO:0000256" key="3">
    <source>
        <dbReference type="ARBA" id="ARBA00033091"/>
    </source>
</evidence>
<proteinExistence type="predicted"/>
<dbReference type="PANTHER" id="PTHR23420">
    <property type="entry name" value="ADENOSYLHOMOCYSTEINASE"/>
    <property type="match status" value="1"/>
</dbReference>
<dbReference type="AlphaFoldDB" id="A0ABD1SK90"/>
<dbReference type="Proteomes" id="UP001604277">
    <property type="component" value="Unassembled WGS sequence"/>
</dbReference>
<dbReference type="EMBL" id="JBFOLJ010000010">
    <property type="protein sequence ID" value="KAL2501139.1"/>
    <property type="molecule type" value="Genomic_DNA"/>
</dbReference>